<dbReference type="PANTHER" id="PTHR39168">
    <property type="entry name" value="TRANSCRIPTIONAL REGULATOR-RELATED"/>
    <property type="match status" value="1"/>
</dbReference>
<dbReference type="SMART" id="SM00418">
    <property type="entry name" value="HTH_ARSR"/>
    <property type="match status" value="1"/>
</dbReference>
<dbReference type="Pfam" id="PF01022">
    <property type="entry name" value="HTH_5"/>
    <property type="match status" value="1"/>
</dbReference>
<dbReference type="InterPro" id="IPR001845">
    <property type="entry name" value="HTH_ArsR_DNA-bd_dom"/>
</dbReference>
<proteinExistence type="predicted"/>
<protein>
    <submittedName>
        <fullName evidence="2">ArsR/SmtB family transcription factor</fullName>
    </submittedName>
</protein>
<comment type="caution">
    <text evidence="2">The sequence shown here is derived from an EMBL/GenBank/DDBJ whole genome shotgun (WGS) entry which is preliminary data.</text>
</comment>
<reference evidence="2 3" key="1">
    <citation type="submission" date="2024-10" db="EMBL/GenBank/DDBJ databases">
        <title>The Natural Products Discovery Center: Release of the First 8490 Sequenced Strains for Exploring Actinobacteria Biosynthetic Diversity.</title>
        <authorList>
            <person name="Kalkreuter E."/>
            <person name="Kautsar S.A."/>
            <person name="Yang D."/>
            <person name="Bader C.D."/>
            <person name="Teijaro C.N."/>
            <person name="Fluegel L."/>
            <person name="Davis C.M."/>
            <person name="Simpson J.R."/>
            <person name="Lauterbach L."/>
            <person name="Steele A.D."/>
            <person name="Gui C."/>
            <person name="Meng S."/>
            <person name="Li G."/>
            <person name="Viehrig K."/>
            <person name="Ye F."/>
            <person name="Su P."/>
            <person name="Kiefer A.F."/>
            <person name="Nichols A."/>
            <person name="Cepeda A.J."/>
            <person name="Yan W."/>
            <person name="Fan B."/>
            <person name="Jiang Y."/>
            <person name="Adhikari A."/>
            <person name="Zheng C.-J."/>
            <person name="Schuster L."/>
            <person name="Cowan T.M."/>
            <person name="Smanski M.J."/>
            <person name="Chevrette M.G."/>
            <person name="De Carvalho L.P.S."/>
            <person name="Shen B."/>
        </authorList>
    </citation>
    <scope>NUCLEOTIDE SEQUENCE [LARGE SCALE GENOMIC DNA]</scope>
    <source>
        <strain evidence="2 3">NPDC019481</strain>
    </source>
</reference>
<accession>A0ABW7XK31</accession>
<organism evidence="2 3">
    <name type="scientific">Promicromonospora kroppenstedtii</name>
    <dbReference type="NCBI Taxonomy" id="440482"/>
    <lineage>
        <taxon>Bacteria</taxon>
        <taxon>Bacillati</taxon>
        <taxon>Actinomycetota</taxon>
        <taxon>Actinomycetes</taxon>
        <taxon>Micrococcales</taxon>
        <taxon>Promicromonosporaceae</taxon>
        <taxon>Promicromonospora</taxon>
    </lineage>
</organism>
<gene>
    <name evidence="2" type="ORF">ACH47X_13290</name>
</gene>
<evidence type="ECO:0000313" key="3">
    <source>
        <dbReference type="Proteomes" id="UP001611580"/>
    </source>
</evidence>
<feature type="domain" description="HTH arsR-type" evidence="1">
    <location>
        <begin position="4"/>
        <end position="97"/>
    </location>
</feature>
<dbReference type="Gene3D" id="1.10.10.10">
    <property type="entry name" value="Winged helix-like DNA-binding domain superfamily/Winged helix DNA-binding domain"/>
    <property type="match status" value="1"/>
</dbReference>
<evidence type="ECO:0000313" key="2">
    <source>
        <dbReference type="EMBL" id="MFI2487885.1"/>
    </source>
</evidence>
<dbReference type="PANTHER" id="PTHR39168:SF2">
    <property type="entry name" value="HTH-TYPE TRANSCRIPTIONAL REGULATOR CMTR"/>
    <property type="match status" value="1"/>
</dbReference>
<dbReference type="PROSITE" id="PS50987">
    <property type="entry name" value="HTH_ARSR_2"/>
    <property type="match status" value="1"/>
</dbReference>
<dbReference type="InterPro" id="IPR052543">
    <property type="entry name" value="HTH_Metal-responsive_Reg"/>
</dbReference>
<dbReference type="EMBL" id="JBIRYI010000007">
    <property type="protein sequence ID" value="MFI2487885.1"/>
    <property type="molecule type" value="Genomic_DNA"/>
</dbReference>
<dbReference type="NCBIfam" id="NF033788">
    <property type="entry name" value="HTH_metalloreg"/>
    <property type="match status" value="1"/>
</dbReference>
<sequence>MLTIASRLDVLNRLGRAMADPTRSRILLSLLDAPGYPAQLSRDLGLTRSNVSNHLACLRGCGIVVATPEGRQTRYEIADPHLTRAIGELVKTVLAVDDGAPCADENCDVPLCCGPGAETVPDAAAEAAAELGREAREVLR</sequence>
<dbReference type="PRINTS" id="PR00778">
    <property type="entry name" value="HTHARSR"/>
</dbReference>
<dbReference type="Proteomes" id="UP001611580">
    <property type="component" value="Unassembled WGS sequence"/>
</dbReference>
<dbReference type="InterPro" id="IPR036390">
    <property type="entry name" value="WH_DNA-bd_sf"/>
</dbReference>
<dbReference type="InterPro" id="IPR036388">
    <property type="entry name" value="WH-like_DNA-bd_sf"/>
</dbReference>
<dbReference type="RefSeq" id="WP_397404969.1">
    <property type="nucleotide sequence ID" value="NZ_JBIRYI010000007.1"/>
</dbReference>
<dbReference type="SUPFAM" id="SSF46785">
    <property type="entry name" value="Winged helix' DNA-binding domain"/>
    <property type="match status" value="1"/>
</dbReference>
<keyword evidence="3" id="KW-1185">Reference proteome</keyword>
<evidence type="ECO:0000259" key="1">
    <source>
        <dbReference type="PROSITE" id="PS50987"/>
    </source>
</evidence>
<dbReference type="CDD" id="cd00090">
    <property type="entry name" value="HTH_ARSR"/>
    <property type="match status" value="1"/>
</dbReference>
<dbReference type="InterPro" id="IPR011991">
    <property type="entry name" value="ArsR-like_HTH"/>
</dbReference>
<name>A0ABW7XK31_9MICO</name>